<dbReference type="InParanoid" id="A0A2K3DWP1"/>
<dbReference type="RefSeq" id="XP_042925902.1">
    <property type="nucleotide sequence ID" value="XM_043060773.1"/>
</dbReference>
<dbReference type="KEGG" id="cre:CHLRE_03g165169v5"/>
<evidence type="ECO:0000313" key="2">
    <source>
        <dbReference type="Proteomes" id="UP000006906"/>
    </source>
</evidence>
<dbReference type="Proteomes" id="UP000006906">
    <property type="component" value="Chromosome 3"/>
</dbReference>
<proteinExistence type="predicted"/>
<reference evidence="1 2" key="1">
    <citation type="journal article" date="2007" name="Science">
        <title>The Chlamydomonas genome reveals the evolution of key animal and plant functions.</title>
        <authorList>
            <person name="Merchant S.S."/>
            <person name="Prochnik S.E."/>
            <person name="Vallon O."/>
            <person name="Harris E.H."/>
            <person name="Karpowicz S.J."/>
            <person name="Witman G.B."/>
            <person name="Terry A."/>
            <person name="Salamov A."/>
            <person name="Fritz-Laylin L.K."/>
            <person name="Marechal-Drouard L."/>
            <person name="Marshall W.F."/>
            <person name="Qu L.H."/>
            <person name="Nelson D.R."/>
            <person name="Sanderfoot A.A."/>
            <person name="Spalding M.H."/>
            <person name="Kapitonov V.V."/>
            <person name="Ren Q."/>
            <person name="Ferris P."/>
            <person name="Lindquist E."/>
            <person name="Shapiro H."/>
            <person name="Lucas S.M."/>
            <person name="Grimwood J."/>
            <person name="Schmutz J."/>
            <person name="Cardol P."/>
            <person name="Cerutti H."/>
            <person name="Chanfreau G."/>
            <person name="Chen C.L."/>
            <person name="Cognat V."/>
            <person name="Croft M.T."/>
            <person name="Dent R."/>
            <person name="Dutcher S."/>
            <person name="Fernandez E."/>
            <person name="Fukuzawa H."/>
            <person name="Gonzalez-Ballester D."/>
            <person name="Gonzalez-Halphen D."/>
            <person name="Hallmann A."/>
            <person name="Hanikenne M."/>
            <person name="Hippler M."/>
            <person name="Inwood W."/>
            <person name="Jabbari K."/>
            <person name="Kalanon M."/>
            <person name="Kuras R."/>
            <person name="Lefebvre P.A."/>
            <person name="Lemaire S.D."/>
            <person name="Lobanov A.V."/>
            <person name="Lohr M."/>
            <person name="Manuell A."/>
            <person name="Meier I."/>
            <person name="Mets L."/>
            <person name="Mittag M."/>
            <person name="Mittelmeier T."/>
            <person name="Moroney J.V."/>
            <person name="Moseley J."/>
            <person name="Napoli C."/>
            <person name="Nedelcu A.M."/>
            <person name="Niyogi K."/>
            <person name="Novoselov S.V."/>
            <person name="Paulsen I.T."/>
            <person name="Pazour G."/>
            <person name="Purton S."/>
            <person name="Ral J.P."/>
            <person name="Riano-Pachon D.M."/>
            <person name="Riekhof W."/>
            <person name="Rymarquis L."/>
            <person name="Schroda M."/>
            <person name="Stern D."/>
            <person name="Umen J."/>
            <person name="Willows R."/>
            <person name="Wilson N."/>
            <person name="Zimmer S.L."/>
            <person name="Allmer J."/>
            <person name="Balk J."/>
            <person name="Bisova K."/>
            <person name="Chen C.J."/>
            <person name="Elias M."/>
            <person name="Gendler K."/>
            <person name="Hauser C."/>
            <person name="Lamb M.R."/>
            <person name="Ledford H."/>
            <person name="Long J.C."/>
            <person name="Minagawa J."/>
            <person name="Page M.D."/>
            <person name="Pan J."/>
            <person name="Pootakham W."/>
            <person name="Roje S."/>
            <person name="Rose A."/>
            <person name="Stahlberg E."/>
            <person name="Terauchi A.M."/>
            <person name="Yang P."/>
            <person name="Ball S."/>
            <person name="Bowler C."/>
            <person name="Dieckmann C.L."/>
            <person name="Gladyshev V.N."/>
            <person name="Green P."/>
            <person name="Jorgensen R."/>
            <person name="Mayfield S."/>
            <person name="Mueller-Roeber B."/>
            <person name="Rajamani S."/>
            <person name="Sayre R.T."/>
            <person name="Brokstein P."/>
            <person name="Dubchak I."/>
            <person name="Goodstein D."/>
            <person name="Hornick L."/>
            <person name="Huang Y.W."/>
            <person name="Jhaveri J."/>
            <person name="Luo Y."/>
            <person name="Martinez D."/>
            <person name="Ngau W.C."/>
            <person name="Otillar B."/>
            <person name="Poliakov A."/>
            <person name="Porter A."/>
            <person name="Szajkowski L."/>
            <person name="Werner G."/>
            <person name="Zhou K."/>
            <person name="Grigoriev I.V."/>
            <person name="Rokhsar D.S."/>
            <person name="Grossman A.R."/>
        </authorList>
    </citation>
    <scope>NUCLEOTIDE SEQUENCE [LARGE SCALE GENOMIC DNA]</scope>
    <source>
        <strain evidence="2">CC-503</strain>
    </source>
</reference>
<dbReference type="EMBL" id="CM008964">
    <property type="protein sequence ID" value="PNW84945.1"/>
    <property type="molecule type" value="Genomic_DNA"/>
</dbReference>
<dbReference type="Gramene" id="PNW84945">
    <property type="protein sequence ID" value="PNW84945"/>
    <property type="gene ID" value="CHLRE_03g165169v5"/>
</dbReference>
<organism evidence="1 2">
    <name type="scientific">Chlamydomonas reinhardtii</name>
    <name type="common">Chlamydomonas smithii</name>
    <dbReference type="NCBI Taxonomy" id="3055"/>
    <lineage>
        <taxon>Eukaryota</taxon>
        <taxon>Viridiplantae</taxon>
        <taxon>Chlorophyta</taxon>
        <taxon>core chlorophytes</taxon>
        <taxon>Chlorophyceae</taxon>
        <taxon>CS clade</taxon>
        <taxon>Chlamydomonadales</taxon>
        <taxon>Chlamydomonadaceae</taxon>
        <taxon>Chlamydomonas</taxon>
    </lineage>
</organism>
<keyword evidence="2" id="KW-1185">Reference proteome</keyword>
<sequence>MAENRGRSSKARWSPGFGPIAMGVDLPSALVPSFELCVARGVALHTVCVVLSPGARTARQQNSMSQPAAMK</sequence>
<dbReference type="GeneID" id="66052795"/>
<gene>
    <name evidence="1" type="ORF">CHLRE_03g165169v5</name>
</gene>
<accession>A0A2K3DWP1</accession>
<protein>
    <submittedName>
        <fullName evidence="1">Uncharacterized protein</fullName>
    </submittedName>
</protein>
<name>A0A2K3DWP1_CHLRE</name>
<dbReference type="AlphaFoldDB" id="A0A2K3DWP1"/>
<evidence type="ECO:0000313" key="1">
    <source>
        <dbReference type="EMBL" id="PNW84945.1"/>
    </source>
</evidence>